<dbReference type="PANTHER" id="PTHR24347">
    <property type="entry name" value="SERINE/THREONINE-PROTEIN KINASE"/>
    <property type="match status" value="1"/>
</dbReference>
<evidence type="ECO:0000256" key="1">
    <source>
        <dbReference type="ARBA" id="ARBA00011245"/>
    </source>
</evidence>
<keyword evidence="6" id="KW-0418">Kinase</keyword>
<keyword evidence="6" id="KW-0808">Transferase</keyword>
<comment type="similarity">
    <text evidence="4">Belongs to the protein kinase superfamily. Ser/Thr protein kinase family. CDPK subfamily.</text>
</comment>
<dbReference type="PROSITE" id="PS00108">
    <property type="entry name" value="PROTEIN_KINASE_ST"/>
    <property type="match status" value="1"/>
</dbReference>
<evidence type="ECO:0000256" key="3">
    <source>
        <dbReference type="ARBA" id="ARBA00022840"/>
    </source>
</evidence>
<dbReference type="Pfam" id="PF00069">
    <property type="entry name" value="Pkinase"/>
    <property type="match status" value="1"/>
</dbReference>
<dbReference type="GO" id="GO:0004674">
    <property type="term" value="F:protein serine/threonine kinase activity"/>
    <property type="evidence" value="ECO:0007669"/>
    <property type="project" value="UniProtKB-KW"/>
</dbReference>
<dbReference type="InterPro" id="IPR002048">
    <property type="entry name" value="EF_hand_dom"/>
</dbReference>
<dbReference type="EMBL" id="HBFQ01015325">
    <property type="protein sequence ID" value="CAD8836262.1"/>
    <property type="molecule type" value="Transcribed_RNA"/>
</dbReference>
<dbReference type="GO" id="GO:0005524">
    <property type="term" value="F:ATP binding"/>
    <property type="evidence" value="ECO:0007669"/>
    <property type="project" value="UniProtKB-UniRule"/>
</dbReference>
<dbReference type="SUPFAM" id="SSF56112">
    <property type="entry name" value="Protein kinase-like (PK-like)"/>
    <property type="match status" value="1"/>
</dbReference>
<dbReference type="FunFam" id="1.10.510.10:FF:000571">
    <property type="entry name" value="Maternal embryonic leucine zipper kinase"/>
    <property type="match status" value="1"/>
</dbReference>
<dbReference type="PROSITE" id="PS50222">
    <property type="entry name" value="EF_HAND_2"/>
    <property type="match status" value="1"/>
</dbReference>
<reference evidence="9" key="1">
    <citation type="submission" date="2021-01" db="EMBL/GenBank/DDBJ databases">
        <authorList>
            <person name="Corre E."/>
            <person name="Pelletier E."/>
            <person name="Niang G."/>
            <person name="Scheremetjew M."/>
            <person name="Finn R."/>
            <person name="Kale V."/>
            <person name="Holt S."/>
            <person name="Cochrane G."/>
            <person name="Meng A."/>
            <person name="Brown T."/>
            <person name="Cohen L."/>
        </authorList>
    </citation>
    <scope>NUCLEOTIDE SEQUENCE</scope>
</reference>
<evidence type="ECO:0000313" key="9">
    <source>
        <dbReference type="EMBL" id="CAD8836262.1"/>
    </source>
</evidence>
<feature type="binding site" evidence="5">
    <location>
        <position position="68"/>
    </location>
    <ligand>
        <name>ATP</name>
        <dbReference type="ChEBI" id="CHEBI:30616"/>
    </ligand>
</feature>
<sequence length="485" mass="53785">MGVDHPPVVSMRDVLDHGGSRVQAKYRYITSRCIGKDLDVSSVAVGSGLSGNVFHARRRIGGGQCAVKSFIKGTLNKEETRDLKQEVEIYLTLDHPRIARLEGVYETKSRVHLVMEYLTGGDLADRLLEQDRFTERAARHVTRQILQAICYLHSRGVVHRDVKLENVVYASEDTDDIKLIDFGLSSRWDGTRSLKRACGTITYAAPEVFQHCYTSKADVWSVGVICYALLTGTMPFDGNVKEPSTTILQGLPWTSAFHCLSPNARAFIKLLMCADTSVRPEAAVALRHEWLVSHPERHAPLNRDMLSSLQLFASTSRPQRTQMLIEAWHAPSNLTAQGRAQYLTLCDGEPALTCDRFTSEVVSYFGMRRDEAERLFDALDDDCSGLVSYTRFLAAVFSSQASPDSDHIFASFDVGRYTSCPAVVDCGLRESKSAVHSDPVSSSTVSSCFRGLLRAVCMCDGTLYSASRSEQHVARGQHGTLRAHH</sequence>
<dbReference type="Gene3D" id="1.10.238.10">
    <property type="entry name" value="EF-hand"/>
    <property type="match status" value="1"/>
</dbReference>
<evidence type="ECO:0000259" key="8">
    <source>
        <dbReference type="PROSITE" id="PS50222"/>
    </source>
</evidence>
<evidence type="ECO:0008006" key="10">
    <source>
        <dbReference type="Google" id="ProtNLM"/>
    </source>
</evidence>
<organism evidence="9">
    <name type="scientific">Noctiluca scintillans</name>
    <name type="common">Sea sparkle</name>
    <name type="synonym">Red tide dinoflagellate</name>
    <dbReference type="NCBI Taxonomy" id="2966"/>
    <lineage>
        <taxon>Eukaryota</taxon>
        <taxon>Sar</taxon>
        <taxon>Alveolata</taxon>
        <taxon>Dinophyceae</taxon>
        <taxon>Noctilucales</taxon>
        <taxon>Noctilucaceae</taxon>
        <taxon>Noctiluca</taxon>
    </lineage>
</organism>
<evidence type="ECO:0000256" key="2">
    <source>
        <dbReference type="ARBA" id="ARBA00022741"/>
    </source>
</evidence>
<dbReference type="InterPro" id="IPR017441">
    <property type="entry name" value="Protein_kinase_ATP_BS"/>
</dbReference>
<feature type="domain" description="Protein kinase" evidence="7">
    <location>
        <begin position="39"/>
        <end position="291"/>
    </location>
</feature>
<evidence type="ECO:0000256" key="4">
    <source>
        <dbReference type="ARBA" id="ARBA00024334"/>
    </source>
</evidence>
<keyword evidence="6" id="KW-0723">Serine/threonine-protein kinase</keyword>
<dbReference type="SMART" id="SM00220">
    <property type="entry name" value="S_TKc"/>
    <property type="match status" value="1"/>
</dbReference>
<dbReference type="InterPro" id="IPR000719">
    <property type="entry name" value="Prot_kinase_dom"/>
</dbReference>
<dbReference type="AlphaFoldDB" id="A0A7S0ZYE3"/>
<proteinExistence type="inferred from homology"/>
<protein>
    <recommendedName>
        <fullName evidence="10">Non-specific serine/threonine protein kinase</fullName>
    </recommendedName>
</protein>
<dbReference type="PROSITE" id="PS00107">
    <property type="entry name" value="PROTEIN_KINASE_ATP"/>
    <property type="match status" value="1"/>
</dbReference>
<dbReference type="GO" id="GO:0005509">
    <property type="term" value="F:calcium ion binding"/>
    <property type="evidence" value="ECO:0007669"/>
    <property type="project" value="InterPro"/>
</dbReference>
<dbReference type="InterPro" id="IPR011009">
    <property type="entry name" value="Kinase-like_dom_sf"/>
</dbReference>
<dbReference type="InterPro" id="IPR008271">
    <property type="entry name" value="Ser/Thr_kinase_AS"/>
</dbReference>
<keyword evidence="3 5" id="KW-0067">ATP-binding</keyword>
<name>A0A7S0ZYE3_NOCSC</name>
<comment type="subunit">
    <text evidence="1">Monomer.</text>
</comment>
<dbReference type="PROSITE" id="PS50011">
    <property type="entry name" value="PROTEIN_KINASE_DOM"/>
    <property type="match status" value="1"/>
</dbReference>
<feature type="domain" description="EF-hand" evidence="8">
    <location>
        <begin position="367"/>
        <end position="402"/>
    </location>
</feature>
<evidence type="ECO:0000256" key="6">
    <source>
        <dbReference type="RuleBase" id="RU000304"/>
    </source>
</evidence>
<evidence type="ECO:0000259" key="7">
    <source>
        <dbReference type="PROSITE" id="PS50011"/>
    </source>
</evidence>
<evidence type="ECO:0000256" key="5">
    <source>
        <dbReference type="PROSITE-ProRule" id="PRU10141"/>
    </source>
</evidence>
<gene>
    <name evidence="9" type="ORF">NSCI0253_LOCUS10610</name>
</gene>
<keyword evidence="2 5" id="KW-0547">Nucleotide-binding</keyword>
<dbReference type="Gene3D" id="1.10.510.10">
    <property type="entry name" value="Transferase(Phosphotransferase) domain 1"/>
    <property type="match status" value="1"/>
</dbReference>
<accession>A0A7S0ZYE3</accession>